<dbReference type="Proteomes" id="UP001233999">
    <property type="component" value="Unassembled WGS sequence"/>
</dbReference>
<evidence type="ECO:0000259" key="2">
    <source>
        <dbReference type="Pfam" id="PF14680"/>
    </source>
</evidence>
<dbReference type="GO" id="GO:0070182">
    <property type="term" value="F:DNA polymerase binding"/>
    <property type="evidence" value="ECO:0007669"/>
    <property type="project" value="TreeGrafter"/>
</dbReference>
<keyword evidence="4" id="KW-1185">Reference proteome</keyword>
<dbReference type="PANTHER" id="PTHR21818:SF0">
    <property type="entry name" value="FANCONI ANEMIA GROUP I PROTEIN"/>
    <property type="match status" value="1"/>
</dbReference>
<dbReference type="Pfam" id="PF14680">
    <property type="entry name" value="FANCI_HD2"/>
    <property type="match status" value="1"/>
</dbReference>
<dbReference type="InterPro" id="IPR029312">
    <property type="entry name" value="FANCI_HD2"/>
</dbReference>
<dbReference type="EMBL" id="JASPKZ010001490">
    <property type="protein sequence ID" value="KAJ9598016.1"/>
    <property type="molecule type" value="Genomic_DNA"/>
</dbReference>
<comment type="caution">
    <text evidence="3">The sequence shown here is derived from an EMBL/GenBank/DDBJ whole genome shotgun (WGS) entry which is preliminary data.</text>
</comment>
<proteinExistence type="predicted"/>
<dbReference type="AlphaFoldDB" id="A0AAD8EPV1"/>
<reference evidence="3" key="2">
    <citation type="submission" date="2023-05" db="EMBL/GenBank/DDBJ databases">
        <authorList>
            <person name="Fouks B."/>
        </authorList>
    </citation>
    <scope>NUCLEOTIDE SEQUENCE</scope>
    <source>
        <strain evidence="3">Stay&amp;Tobe</strain>
        <tissue evidence="3">Testes</tissue>
    </source>
</reference>
<evidence type="ECO:0000313" key="3">
    <source>
        <dbReference type="EMBL" id="KAJ9598016.1"/>
    </source>
</evidence>
<evidence type="ECO:0000259" key="1">
    <source>
        <dbReference type="Pfam" id="PF14676"/>
    </source>
</evidence>
<feature type="domain" description="FANCI solenoid 2" evidence="1">
    <location>
        <begin position="41"/>
        <end position="130"/>
    </location>
</feature>
<protein>
    <recommendedName>
        <fullName evidence="5">Fanconi anemia group I protein</fullName>
    </recommendedName>
</protein>
<accession>A0AAD8EPV1</accession>
<feature type="domain" description="FANCI helical" evidence="2">
    <location>
        <begin position="153"/>
        <end position="367"/>
    </location>
</feature>
<evidence type="ECO:0000313" key="4">
    <source>
        <dbReference type="Proteomes" id="UP001233999"/>
    </source>
</evidence>
<dbReference type="Pfam" id="PF14676">
    <property type="entry name" value="FANCI_S2"/>
    <property type="match status" value="1"/>
</dbReference>
<dbReference type="InterPro" id="IPR026171">
    <property type="entry name" value="FANCI"/>
</dbReference>
<evidence type="ECO:0008006" key="5">
    <source>
        <dbReference type="Google" id="ProtNLM"/>
    </source>
</evidence>
<reference evidence="3" key="1">
    <citation type="journal article" date="2023" name="IScience">
        <title>Live-bearing cockroach genome reveals convergent evolutionary mechanisms linked to viviparity in insects and beyond.</title>
        <authorList>
            <person name="Fouks B."/>
            <person name="Harrison M.C."/>
            <person name="Mikhailova A.A."/>
            <person name="Marchal E."/>
            <person name="English S."/>
            <person name="Carruthers M."/>
            <person name="Jennings E.C."/>
            <person name="Chiamaka E.L."/>
            <person name="Frigard R.A."/>
            <person name="Pippel M."/>
            <person name="Attardo G.M."/>
            <person name="Benoit J.B."/>
            <person name="Bornberg-Bauer E."/>
            <person name="Tobe S.S."/>
        </authorList>
    </citation>
    <scope>NUCLEOTIDE SEQUENCE</scope>
    <source>
        <strain evidence="3">Stay&amp;Tobe</strain>
    </source>
</reference>
<dbReference type="GO" id="GO:0006281">
    <property type="term" value="P:DNA repair"/>
    <property type="evidence" value="ECO:0007669"/>
    <property type="project" value="InterPro"/>
</dbReference>
<organism evidence="3 4">
    <name type="scientific">Diploptera punctata</name>
    <name type="common">Pacific beetle cockroach</name>
    <dbReference type="NCBI Taxonomy" id="6984"/>
    <lineage>
        <taxon>Eukaryota</taxon>
        <taxon>Metazoa</taxon>
        <taxon>Ecdysozoa</taxon>
        <taxon>Arthropoda</taxon>
        <taxon>Hexapoda</taxon>
        <taxon>Insecta</taxon>
        <taxon>Pterygota</taxon>
        <taxon>Neoptera</taxon>
        <taxon>Polyneoptera</taxon>
        <taxon>Dictyoptera</taxon>
        <taxon>Blattodea</taxon>
        <taxon>Blaberoidea</taxon>
        <taxon>Blaberidae</taxon>
        <taxon>Diplopterinae</taxon>
        <taxon>Diploptera</taxon>
    </lineage>
</organism>
<sequence length="399" mass="44980">MENDLQERNSVMEGLMNLAFTLLGATSPKGKESVAKEMWNLGQSVQQYTNCLHQMARTVPLVLNEYRSTIINLVELLAQLPGSVAEDVVYAILPTVKAFHSLRDVLIMVLRKALFSRNIETRKMAVSGFLQLLKHLDVKGMAVLSSQSSQFNSSQSNSHSMLTQIDMEASGKSNNEAICLEILGVLRRCFIQQAEVRLRLYEGLHSGVIRNPELSVFVQDMIVGHFNQYYEPDAETLPPLNFSSAVVIKDVTVELKEPLGNLVYAIQQLVTTSSCENRSEKLVNILDSLCARMIKCSLEDFGLNDTTNLLDVLPESQQQQEIVRQVLGVYEALLGYVILSWNKSNSAEKAQKLIGIFKGYSKITEYVRNNSKPGKKLMEMQVELNRKRQMARRKEKDDQ</sequence>
<dbReference type="InterPro" id="IPR029315">
    <property type="entry name" value="FANCI_S2"/>
</dbReference>
<gene>
    <name evidence="3" type="ORF">L9F63_026878</name>
</gene>
<name>A0AAD8EPV1_DIPPU</name>
<dbReference type="PANTHER" id="PTHR21818">
    <property type="entry name" value="BC025462 PROTEIN"/>
    <property type="match status" value="1"/>
</dbReference>